<dbReference type="PANTHER" id="PTHR47573:SF1">
    <property type="entry name" value="PROTEIN AF-9 HOMOLOG"/>
    <property type="match status" value="1"/>
</dbReference>
<dbReference type="AlphaFoldDB" id="A0A1I8GM24"/>
<dbReference type="InterPro" id="IPR038704">
    <property type="entry name" value="YEAST_sf"/>
</dbReference>
<dbReference type="Proteomes" id="UP000095280">
    <property type="component" value="Unplaced"/>
</dbReference>
<evidence type="ECO:0000256" key="1">
    <source>
        <dbReference type="ARBA" id="ARBA00023015"/>
    </source>
</evidence>
<dbReference type="GO" id="GO:0006355">
    <property type="term" value="P:regulation of DNA-templated transcription"/>
    <property type="evidence" value="ECO:0007669"/>
    <property type="project" value="InterPro"/>
</dbReference>
<dbReference type="InterPro" id="IPR055129">
    <property type="entry name" value="YEATS_dom"/>
</dbReference>
<dbReference type="WBParaSite" id="maker-uti_cns_0002310-snap-gene-0.6-mRNA-1">
    <property type="protein sequence ID" value="maker-uti_cns_0002310-snap-gene-0.6-mRNA-1"/>
    <property type="gene ID" value="maker-uti_cns_0002310-snap-gene-0.6"/>
</dbReference>
<keyword evidence="3 4" id="KW-0539">Nucleus</keyword>
<keyword evidence="1" id="KW-0805">Transcription regulation</keyword>
<dbReference type="Pfam" id="PF03366">
    <property type="entry name" value="YEATS"/>
    <property type="match status" value="1"/>
</dbReference>
<sequence length="226" mass="25603">QAEVVSGRVKNASVVKPIVYGNSARFLGRKRDEDGHTHEWTVYIRPAVNDCMSAYVRHVQFKLHESYANPVRTVTEPPYELTETGWGEFELSIRLVWHDPAEKPVTLFHLLKLFDQRNPDVTTGRTALTVELYDELVFNEPTKATYDLLTAPRLCRSDRHWGSAVGVDYAAKKLRDLEMVRSGRRELKAELDLLKDVIRKRRDAADRLKAMVARLEGAASAAAGAD</sequence>
<protein>
    <submittedName>
        <fullName evidence="7 8">Protein AF-9 homolog</fullName>
    </submittedName>
</protein>
<dbReference type="Gene3D" id="2.60.40.1970">
    <property type="entry name" value="YEATS domain"/>
    <property type="match status" value="1"/>
</dbReference>
<accession>A0A1I8GM24</accession>
<keyword evidence="2" id="KW-0804">Transcription</keyword>
<keyword evidence="6" id="KW-1185">Reference proteome</keyword>
<feature type="domain" description="YEATS" evidence="5">
    <location>
        <begin position="8"/>
        <end position="152"/>
    </location>
</feature>
<dbReference type="InterPro" id="IPR005033">
    <property type="entry name" value="YEATS"/>
</dbReference>
<dbReference type="WBParaSite" id="maker-uti_cns_0004504-snap-gene-0.2-mRNA-1">
    <property type="protein sequence ID" value="maker-uti_cns_0004504-snap-gene-0.2-mRNA-1"/>
    <property type="gene ID" value="maker-uti_cns_0004504-snap-gene-0.2"/>
</dbReference>
<dbReference type="PANTHER" id="PTHR47573">
    <property type="entry name" value="PROTEIN AF-9 HOMOLOG"/>
    <property type="match status" value="1"/>
</dbReference>
<evidence type="ECO:0000313" key="6">
    <source>
        <dbReference type="Proteomes" id="UP000095280"/>
    </source>
</evidence>
<evidence type="ECO:0000256" key="2">
    <source>
        <dbReference type="ARBA" id="ARBA00023163"/>
    </source>
</evidence>
<evidence type="ECO:0000256" key="3">
    <source>
        <dbReference type="ARBA" id="ARBA00023242"/>
    </source>
</evidence>
<evidence type="ECO:0000313" key="7">
    <source>
        <dbReference type="WBParaSite" id="maker-uti_cns_0002310-snap-gene-0.6-mRNA-1"/>
    </source>
</evidence>
<dbReference type="CDD" id="cd16909">
    <property type="entry name" value="YEATS_GAS41_like"/>
    <property type="match status" value="1"/>
</dbReference>
<evidence type="ECO:0000313" key="8">
    <source>
        <dbReference type="WBParaSite" id="maker-uti_cns_0004504-snap-gene-0.2-mRNA-1"/>
    </source>
</evidence>
<comment type="subcellular location">
    <subcellularLocation>
        <location evidence="4">Nucleus</location>
    </subcellularLocation>
</comment>
<name>A0A1I8GM24_9PLAT</name>
<dbReference type="PROSITE" id="PS51037">
    <property type="entry name" value="YEATS"/>
    <property type="match status" value="1"/>
</dbReference>
<evidence type="ECO:0000256" key="4">
    <source>
        <dbReference type="PROSITE-ProRule" id="PRU00376"/>
    </source>
</evidence>
<dbReference type="GO" id="GO:0005634">
    <property type="term" value="C:nucleus"/>
    <property type="evidence" value="ECO:0007669"/>
    <property type="project" value="UniProtKB-SubCell"/>
</dbReference>
<organism evidence="6 7">
    <name type="scientific">Macrostomum lignano</name>
    <dbReference type="NCBI Taxonomy" id="282301"/>
    <lineage>
        <taxon>Eukaryota</taxon>
        <taxon>Metazoa</taxon>
        <taxon>Spiralia</taxon>
        <taxon>Lophotrochozoa</taxon>
        <taxon>Platyhelminthes</taxon>
        <taxon>Rhabditophora</taxon>
        <taxon>Macrostomorpha</taxon>
        <taxon>Macrostomida</taxon>
        <taxon>Macrostomidae</taxon>
        <taxon>Macrostomum</taxon>
    </lineage>
</organism>
<proteinExistence type="predicted"/>
<evidence type="ECO:0000259" key="5">
    <source>
        <dbReference type="PROSITE" id="PS51037"/>
    </source>
</evidence>
<reference evidence="7 8" key="1">
    <citation type="submission" date="2016-11" db="UniProtKB">
        <authorList>
            <consortium name="WormBaseParasite"/>
        </authorList>
    </citation>
    <scope>IDENTIFICATION</scope>
</reference>